<keyword evidence="2" id="KW-0863">Zinc-finger</keyword>
<reference evidence="5 6" key="1">
    <citation type="submission" date="2015-04" db="EMBL/GenBank/DDBJ databases">
        <authorList>
            <person name="Syromyatnikov M.Y."/>
            <person name="Popov V.N."/>
        </authorList>
    </citation>
    <scope>NUCLEOTIDE SEQUENCE [LARGE SCALE GENOMIC DNA]</scope>
</reference>
<evidence type="ECO:0000313" key="5">
    <source>
        <dbReference type="EMBL" id="CRK91943.1"/>
    </source>
</evidence>
<sequence length="79" mass="9406">MYLIYQGFPFTKKSSSYNRHYWRCVHQKPLNCKAGIVQIVDVNRFKVMKSEHSHPLITERRKPGEFKALMAKQSENLHK</sequence>
<evidence type="ECO:0000256" key="3">
    <source>
        <dbReference type="ARBA" id="ARBA00022833"/>
    </source>
</evidence>
<dbReference type="InterPro" id="IPR007588">
    <property type="entry name" value="Znf_FLYWCH"/>
</dbReference>
<protein>
    <submittedName>
        <fullName evidence="5">CLUMA_CG005561, isoform A</fullName>
    </submittedName>
</protein>
<proteinExistence type="predicted"/>
<name>A0A1J1HV40_9DIPT</name>
<feature type="domain" description="FLYWCH-type" evidence="4">
    <location>
        <begin position="3"/>
        <end position="54"/>
    </location>
</feature>
<accession>A0A1J1HV40</accession>
<evidence type="ECO:0000256" key="2">
    <source>
        <dbReference type="ARBA" id="ARBA00022771"/>
    </source>
</evidence>
<evidence type="ECO:0000313" key="6">
    <source>
        <dbReference type="Proteomes" id="UP000183832"/>
    </source>
</evidence>
<dbReference type="AlphaFoldDB" id="A0A1J1HV40"/>
<dbReference type="OrthoDB" id="8030002at2759"/>
<dbReference type="EMBL" id="CVRI01000021">
    <property type="protein sequence ID" value="CRK91943.1"/>
    <property type="molecule type" value="Genomic_DNA"/>
</dbReference>
<dbReference type="Proteomes" id="UP000183832">
    <property type="component" value="Unassembled WGS sequence"/>
</dbReference>
<evidence type="ECO:0000259" key="4">
    <source>
        <dbReference type="Pfam" id="PF04500"/>
    </source>
</evidence>
<keyword evidence="3" id="KW-0862">Zinc</keyword>
<dbReference type="Pfam" id="PF04500">
    <property type="entry name" value="FLYWCH"/>
    <property type="match status" value="1"/>
</dbReference>
<keyword evidence="1" id="KW-0479">Metal-binding</keyword>
<keyword evidence="6" id="KW-1185">Reference proteome</keyword>
<gene>
    <name evidence="5" type="ORF">CLUMA_CG005561</name>
</gene>
<evidence type="ECO:0000256" key="1">
    <source>
        <dbReference type="ARBA" id="ARBA00022723"/>
    </source>
</evidence>
<dbReference type="GO" id="GO:0008270">
    <property type="term" value="F:zinc ion binding"/>
    <property type="evidence" value="ECO:0007669"/>
    <property type="project" value="UniProtKB-KW"/>
</dbReference>
<dbReference type="Gene3D" id="2.20.25.240">
    <property type="match status" value="1"/>
</dbReference>
<organism evidence="5 6">
    <name type="scientific">Clunio marinus</name>
    <dbReference type="NCBI Taxonomy" id="568069"/>
    <lineage>
        <taxon>Eukaryota</taxon>
        <taxon>Metazoa</taxon>
        <taxon>Ecdysozoa</taxon>
        <taxon>Arthropoda</taxon>
        <taxon>Hexapoda</taxon>
        <taxon>Insecta</taxon>
        <taxon>Pterygota</taxon>
        <taxon>Neoptera</taxon>
        <taxon>Endopterygota</taxon>
        <taxon>Diptera</taxon>
        <taxon>Nematocera</taxon>
        <taxon>Chironomoidea</taxon>
        <taxon>Chironomidae</taxon>
        <taxon>Clunio</taxon>
    </lineage>
</organism>